<dbReference type="Proteomes" id="UP000824120">
    <property type="component" value="Chromosome 10"/>
</dbReference>
<protein>
    <submittedName>
        <fullName evidence="1">Uncharacterized protein</fullName>
    </submittedName>
</protein>
<accession>A0A9J5X0D6</accession>
<dbReference type="AlphaFoldDB" id="A0A9J5X0D6"/>
<sequence length="242" mass="27929">MNFFSTLTLSKLPPMTKVVVVVSSIPPTISTSNDLYNDRIPSSPLLPLGTYIDVELDVRVETTTPNKADVPNEGKLFDVTRSKLQIKKKITPMHRVNLDRPKWRESKEKKYRYYFELVSGSKFRPKYEVGHFLKIGRKRAKFNFIRDVATPCEGKIEEEWLEIGKNERTYIGVVLDVRVENITLYKGDVPNEGKVSDVTLSKLQIQRKIKHMRPPPQELLKDNILSRCPGVNLGKEMRWIIS</sequence>
<evidence type="ECO:0000313" key="2">
    <source>
        <dbReference type="Proteomes" id="UP000824120"/>
    </source>
</evidence>
<evidence type="ECO:0000313" key="1">
    <source>
        <dbReference type="EMBL" id="KAG5581531.1"/>
    </source>
</evidence>
<proteinExistence type="predicted"/>
<reference evidence="1 2" key="1">
    <citation type="submission" date="2020-09" db="EMBL/GenBank/DDBJ databases">
        <title>De no assembly of potato wild relative species, Solanum commersonii.</title>
        <authorList>
            <person name="Cho K."/>
        </authorList>
    </citation>
    <scope>NUCLEOTIDE SEQUENCE [LARGE SCALE GENOMIC DNA]</scope>
    <source>
        <strain evidence="1">LZ3.2</strain>
        <tissue evidence="1">Leaf</tissue>
    </source>
</reference>
<dbReference type="OrthoDB" id="10072024at2759"/>
<keyword evidence="2" id="KW-1185">Reference proteome</keyword>
<organism evidence="1 2">
    <name type="scientific">Solanum commersonii</name>
    <name type="common">Commerson's wild potato</name>
    <name type="synonym">Commerson's nightshade</name>
    <dbReference type="NCBI Taxonomy" id="4109"/>
    <lineage>
        <taxon>Eukaryota</taxon>
        <taxon>Viridiplantae</taxon>
        <taxon>Streptophyta</taxon>
        <taxon>Embryophyta</taxon>
        <taxon>Tracheophyta</taxon>
        <taxon>Spermatophyta</taxon>
        <taxon>Magnoliopsida</taxon>
        <taxon>eudicotyledons</taxon>
        <taxon>Gunneridae</taxon>
        <taxon>Pentapetalae</taxon>
        <taxon>asterids</taxon>
        <taxon>lamiids</taxon>
        <taxon>Solanales</taxon>
        <taxon>Solanaceae</taxon>
        <taxon>Solanoideae</taxon>
        <taxon>Solaneae</taxon>
        <taxon>Solanum</taxon>
    </lineage>
</organism>
<name>A0A9J5X0D6_SOLCO</name>
<comment type="caution">
    <text evidence="1">The sequence shown here is derived from an EMBL/GenBank/DDBJ whole genome shotgun (WGS) entry which is preliminary data.</text>
</comment>
<gene>
    <name evidence="1" type="ORF">H5410_052158</name>
</gene>
<dbReference type="EMBL" id="JACXVP010000010">
    <property type="protein sequence ID" value="KAG5581531.1"/>
    <property type="molecule type" value="Genomic_DNA"/>
</dbReference>